<evidence type="ECO:0000256" key="5">
    <source>
        <dbReference type="PIRNR" id="PIRNR001473"/>
    </source>
</evidence>
<organism evidence="9 10">
    <name type="scientific">Tulasnella calospora MUT 4182</name>
    <dbReference type="NCBI Taxonomy" id="1051891"/>
    <lineage>
        <taxon>Eukaryota</taxon>
        <taxon>Fungi</taxon>
        <taxon>Dikarya</taxon>
        <taxon>Basidiomycota</taxon>
        <taxon>Agaricomycotina</taxon>
        <taxon>Agaricomycetes</taxon>
        <taxon>Cantharellales</taxon>
        <taxon>Tulasnellaceae</taxon>
        <taxon>Tulasnella</taxon>
    </lineage>
</organism>
<keyword evidence="10" id="KW-1185">Reference proteome</keyword>
<dbReference type="Gene3D" id="3.10.50.40">
    <property type="match status" value="1"/>
</dbReference>
<protein>
    <recommendedName>
        <fullName evidence="5">FK506-binding protein</fullName>
        <ecNumber evidence="5">5.2.1.8</ecNumber>
    </recommendedName>
</protein>
<dbReference type="InterPro" id="IPR046357">
    <property type="entry name" value="PPIase_dom_sf"/>
</dbReference>
<dbReference type="InterPro" id="IPR041232">
    <property type="entry name" value="NPL"/>
</dbReference>
<dbReference type="SUPFAM" id="SSF54534">
    <property type="entry name" value="FKBP-like"/>
    <property type="match status" value="1"/>
</dbReference>
<evidence type="ECO:0000256" key="7">
    <source>
        <dbReference type="SAM" id="MobiDB-lite"/>
    </source>
</evidence>
<keyword evidence="4 5" id="KW-0413">Isomerase</keyword>
<sequence>MAISIAIWSQVLTPGGRVRVIPGSDFRLTTATFGEDVVDEKGRTTIKLYRLAMPDDDEDEEEEEDDDDEKEPTFEKDPVVIGHLIPGKIESQLFDLVFTEDEPVEFEITGKNKIHLVGNYIDQSPLPFPEGEYDSEGDDDDDAYGLDEVSSDVAMNPNDLLMDHSDSDESVHAKIEEVKVAETKVGKKDKKRPRESTEGDAEVEGSKKDKKKKLKLESGAAAPVNGTPEKKEEKKESKKEDKKEKDGKKEKKKNVRTTKAGVTVDVRTEGKGPAAKNGQKLSMRYIGKLQNGHVFDKNVKGSPFTFTLGKGEVIKGWDEGLAGLNVGTEAVLTIPPSAAYGNKKMDDIPANSTLTFEVKVLSIK</sequence>
<reference evidence="10" key="2">
    <citation type="submission" date="2015-01" db="EMBL/GenBank/DDBJ databases">
        <title>Evolutionary Origins and Diversification of the Mycorrhizal Mutualists.</title>
        <authorList>
            <consortium name="DOE Joint Genome Institute"/>
            <consortium name="Mycorrhizal Genomics Consortium"/>
            <person name="Kohler A."/>
            <person name="Kuo A."/>
            <person name="Nagy L.G."/>
            <person name="Floudas D."/>
            <person name="Copeland A."/>
            <person name="Barry K.W."/>
            <person name="Cichocki N."/>
            <person name="Veneault-Fourrey C."/>
            <person name="LaButti K."/>
            <person name="Lindquist E.A."/>
            <person name="Lipzen A."/>
            <person name="Lundell T."/>
            <person name="Morin E."/>
            <person name="Murat C."/>
            <person name="Riley R."/>
            <person name="Ohm R."/>
            <person name="Sun H."/>
            <person name="Tunlid A."/>
            <person name="Henrissat B."/>
            <person name="Grigoriev I.V."/>
            <person name="Hibbett D.S."/>
            <person name="Martin F."/>
        </authorList>
    </citation>
    <scope>NUCLEOTIDE SEQUENCE [LARGE SCALE GENOMIC DNA]</scope>
    <source>
        <strain evidence="10">MUT 4182</strain>
    </source>
</reference>
<feature type="domain" description="PPIase FKBP-type" evidence="8">
    <location>
        <begin position="278"/>
        <end position="364"/>
    </location>
</feature>
<dbReference type="AlphaFoldDB" id="A0A0C3L3W5"/>
<dbReference type="STRING" id="1051891.A0A0C3L3W5"/>
<dbReference type="EMBL" id="KN822994">
    <property type="protein sequence ID" value="KIO28433.1"/>
    <property type="molecule type" value="Genomic_DNA"/>
</dbReference>
<dbReference type="HOGENOM" id="CLU_022297_3_0_1"/>
<feature type="compositionally biased region" description="Basic and acidic residues" evidence="7">
    <location>
        <begin position="228"/>
        <end position="249"/>
    </location>
</feature>
<dbReference type="Gene3D" id="2.60.120.340">
    <property type="entry name" value="Nucleoplasmin core domain"/>
    <property type="match status" value="1"/>
</dbReference>
<reference evidence="9 10" key="1">
    <citation type="submission" date="2014-04" db="EMBL/GenBank/DDBJ databases">
        <authorList>
            <consortium name="DOE Joint Genome Institute"/>
            <person name="Kuo A."/>
            <person name="Girlanda M."/>
            <person name="Perotto S."/>
            <person name="Kohler A."/>
            <person name="Nagy L.G."/>
            <person name="Floudas D."/>
            <person name="Copeland A."/>
            <person name="Barry K.W."/>
            <person name="Cichocki N."/>
            <person name="Veneault-Fourrey C."/>
            <person name="LaButti K."/>
            <person name="Lindquist E.A."/>
            <person name="Lipzen A."/>
            <person name="Lundell T."/>
            <person name="Morin E."/>
            <person name="Murat C."/>
            <person name="Sun H."/>
            <person name="Tunlid A."/>
            <person name="Henrissat B."/>
            <person name="Grigoriev I.V."/>
            <person name="Hibbett D.S."/>
            <person name="Martin F."/>
            <person name="Nordberg H.P."/>
            <person name="Cantor M.N."/>
            <person name="Hua S.X."/>
        </authorList>
    </citation>
    <scope>NUCLEOTIDE SEQUENCE [LARGE SCALE GENOMIC DNA]</scope>
    <source>
        <strain evidence="9 10">MUT 4182</strain>
    </source>
</reference>
<proteinExistence type="inferred from homology"/>
<dbReference type="PANTHER" id="PTHR43811">
    <property type="entry name" value="FKBP-TYPE PEPTIDYL-PROLYL CIS-TRANS ISOMERASE FKPA"/>
    <property type="match status" value="1"/>
</dbReference>
<feature type="compositionally biased region" description="Acidic residues" evidence="7">
    <location>
        <begin position="131"/>
        <end position="145"/>
    </location>
</feature>
<dbReference type="PROSITE" id="PS50059">
    <property type="entry name" value="FKBP_PPIASE"/>
    <property type="match status" value="1"/>
</dbReference>
<evidence type="ECO:0000256" key="1">
    <source>
        <dbReference type="ARBA" id="ARBA00000971"/>
    </source>
</evidence>
<gene>
    <name evidence="9" type="ORF">M407DRAFT_242988</name>
</gene>
<keyword evidence="3 5" id="KW-0697">Rotamase</keyword>
<name>A0A0C3L3W5_9AGAM</name>
<evidence type="ECO:0000259" key="8">
    <source>
        <dbReference type="PROSITE" id="PS50059"/>
    </source>
</evidence>
<feature type="compositionally biased region" description="Acidic residues" evidence="7">
    <location>
        <begin position="54"/>
        <end position="70"/>
    </location>
</feature>
<comment type="catalytic activity">
    <reaction evidence="1 5 6">
        <text>[protein]-peptidylproline (omega=180) = [protein]-peptidylproline (omega=0)</text>
        <dbReference type="Rhea" id="RHEA:16237"/>
        <dbReference type="Rhea" id="RHEA-COMP:10747"/>
        <dbReference type="Rhea" id="RHEA-COMP:10748"/>
        <dbReference type="ChEBI" id="CHEBI:83833"/>
        <dbReference type="ChEBI" id="CHEBI:83834"/>
        <dbReference type="EC" id="5.2.1.8"/>
    </reaction>
</comment>
<dbReference type="InterPro" id="IPR001179">
    <property type="entry name" value="PPIase_FKBP_dom"/>
</dbReference>
<dbReference type="GO" id="GO:0000785">
    <property type="term" value="C:chromatin"/>
    <property type="evidence" value="ECO:0007669"/>
    <property type="project" value="TreeGrafter"/>
</dbReference>
<comment type="similarity">
    <text evidence="2">Belongs to the FKBP-type PPIase family. FKBP3/4 subfamily.</text>
</comment>
<dbReference type="Pfam" id="PF00254">
    <property type="entry name" value="FKBP_C"/>
    <property type="match status" value="1"/>
</dbReference>
<dbReference type="PANTHER" id="PTHR43811:SF19">
    <property type="entry name" value="39 KDA FK506-BINDING NUCLEAR PROTEIN"/>
    <property type="match status" value="1"/>
</dbReference>
<dbReference type="PIRSF" id="PIRSF001473">
    <property type="entry name" value="FK506-bp_FPR3"/>
    <property type="match status" value="1"/>
</dbReference>
<evidence type="ECO:0000256" key="6">
    <source>
        <dbReference type="PROSITE-ProRule" id="PRU00277"/>
    </source>
</evidence>
<accession>A0A0C3L3W5</accession>
<dbReference type="InterPro" id="IPR023566">
    <property type="entry name" value="PPIase_Fpr3/Fpr4-like"/>
</dbReference>
<evidence type="ECO:0000256" key="4">
    <source>
        <dbReference type="ARBA" id="ARBA00023235"/>
    </source>
</evidence>
<dbReference type="Proteomes" id="UP000054248">
    <property type="component" value="Unassembled WGS sequence"/>
</dbReference>
<dbReference type="OrthoDB" id="77911at2759"/>
<feature type="compositionally biased region" description="Basic and acidic residues" evidence="7">
    <location>
        <begin position="177"/>
        <end position="197"/>
    </location>
</feature>
<dbReference type="EC" id="5.2.1.8" evidence="5"/>
<evidence type="ECO:0000313" key="10">
    <source>
        <dbReference type="Proteomes" id="UP000054248"/>
    </source>
</evidence>
<dbReference type="GO" id="GO:0005730">
    <property type="term" value="C:nucleolus"/>
    <property type="evidence" value="ECO:0007669"/>
    <property type="project" value="TreeGrafter"/>
</dbReference>
<feature type="region of interest" description="Disordered" evidence="7">
    <location>
        <begin position="124"/>
        <end position="146"/>
    </location>
</feature>
<dbReference type="Pfam" id="PF17800">
    <property type="entry name" value="NPL"/>
    <property type="match status" value="1"/>
</dbReference>
<evidence type="ECO:0000256" key="3">
    <source>
        <dbReference type="ARBA" id="ARBA00023110"/>
    </source>
</evidence>
<dbReference type="FunFam" id="3.10.50.40:FF:000006">
    <property type="entry name" value="Peptidyl-prolyl cis-trans isomerase"/>
    <property type="match status" value="1"/>
</dbReference>
<evidence type="ECO:0000313" key="9">
    <source>
        <dbReference type="EMBL" id="KIO28433.1"/>
    </source>
</evidence>
<dbReference type="GO" id="GO:0003755">
    <property type="term" value="F:peptidyl-prolyl cis-trans isomerase activity"/>
    <property type="evidence" value="ECO:0007669"/>
    <property type="project" value="UniProtKB-KW"/>
</dbReference>
<feature type="region of interest" description="Disordered" evidence="7">
    <location>
        <begin position="177"/>
        <end position="260"/>
    </location>
</feature>
<evidence type="ECO:0000256" key="2">
    <source>
        <dbReference type="ARBA" id="ARBA00007838"/>
    </source>
</evidence>
<feature type="region of interest" description="Disordered" evidence="7">
    <location>
        <begin position="51"/>
        <end position="75"/>
    </location>
</feature>